<evidence type="ECO:0000313" key="4">
    <source>
        <dbReference type="EMBL" id="KKN84354.1"/>
    </source>
</evidence>
<accession>A0A0F9TYI8</accession>
<feature type="domain" description="Tyr recombinase" evidence="3">
    <location>
        <begin position="195"/>
        <end position="411"/>
    </location>
</feature>
<dbReference type="PANTHER" id="PTHR30349:SF41">
    <property type="entry name" value="INTEGRASE_RECOMBINASE PROTEIN MJ0367-RELATED"/>
    <property type="match status" value="1"/>
</dbReference>
<dbReference type="PANTHER" id="PTHR30349">
    <property type="entry name" value="PHAGE INTEGRASE-RELATED"/>
    <property type="match status" value="1"/>
</dbReference>
<dbReference type="InterPro" id="IPR002104">
    <property type="entry name" value="Integrase_catalytic"/>
</dbReference>
<evidence type="ECO:0000259" key="3">
    <source>
        <dbReference type="PROSITE" id="PS51898"/>
    </source>
</evidence>
<sequence>MQAYKILRTDGIYPFHVVDQDGLPHLELTLYACIAPKYHSSRTARAYVKEVVAFASWTASHPVVIRQNWQLLGAPEQVRALLAFFFTSEMKCVVALGKDRLGFETRRIEPTWETGRRLERLLAALRSFYGALRLCGRYHYENPMDADGARQRIEEERRRLVTAHIQTHGRGPMPPESGVDLVREVRFSAAYFRLRGDKWLPEVLDDPSLMNAVVTAGDQWGWSMREMGLVRVLFDTGCRLHEACHLTMADWFHSRFMKELVSINKGSHGRRTKRLFITDRTVKVLQRYVDEQRVLFDPYQRNLAAFAKLPTELLRDIPLFLTKRGTPLDPDHFRRDYWTPALSSSGLQLRCHQVRHWFVTMALNDVHKRSRSEEELQNSRGAIRELMAWKTDMLPTYDQAIRRHNLPELAHHIHVRMEQEHSTALARKKRQSARKGNALKTVSQQMLEEMLGL</sequence>
<evidence type="ECO:0000256" key="1">
    <source>
        <dbReference type="ARBA" id="ARBA00023125"/>
    </source>
</evidence>
<dbReference type="EMBL" id="LAZR01000172">
    <property type="protein sequence ID" value="KKN84354.1"/>
    <property type="molecule type" value="Genomic_DNA"/>
</dbReference>
<gene>
    <name evidence="4" type="ORF">LCGC14_0290160</name>
</gene>
<dbReference type="InterPro" id="IPR011010">
    <property type="entry name" value="DNA_brk_join_enz"/>
</dbReference>
<keyword evidence="1" id="KW-0238">DNA-binding</keyword>
<proteinExistence type="predicted"/>
<dbReference type="GO" id="GO:0015074">
    <property type="term" value="P:DNA integration"/>
    <property type="evidence" value="ECO:0007669"/>
    <property type="project" value="InterPro"/>
</dbReference>
<dbReference type="CDD" id="cd00397">
    <property type="entry name" value="DNA_BRE_C"/>
    <property type="match status" value="1"/>
</dbReference>
<dbReference type="GO" id="GO:0006310">
    <property type="term" value="P:DNA recombination"/>
    <property type="evidence" value="ECO:0007669"/>
    <property type="project" value="UniProtKB-KW"/>
</dbReference>
<protein>
    <recommendedName>
        <fullName evidence="3">Tyr recombinase domain-containing protein</fullName>
    </recommendedName>
</protein>
<keyword evidence="2" id="KW-0233">DNA recombination</keyword>
<comment type="caution">
    <text evidence="4">The sequence shown here is derived from an EMBL/GenBank/DDBJ whole genome shotgun (WGS) entry which is preliminary data.</text>
</comment>
<dbReference type="SUPFAM" id="SSF56349">
    <property type="entry name" value="DNA breaking-rejoining enzymes"/>
    <property type="match status" value="1"/>
</dbReference>
<evidence type="ECO:0000256" key="2">
    <source>
        <dbReference type="ARBA" id="ARBA00023172"/>
    </source>
</evidence>
<dbReference type="InterPro" id="IPR050090">
    <property type="entry name" value="Tyrosine_recombinase_XerCD"/>
</dbReference>
<reference evidence="4" key="1">
    <citation type="journal article" date="2015" name="Nature">
        <title>Complex archaea that bridge the gap between prokaryotes and eukaryotes.</title>
        <authorList>
            <person name="Spang A."/>
            <person name="Saw J.H."/>
            <person name="Jorgensen S.L."/>
            <person name="Zaremba-Niedzwiedzka K."/>
            <person name="Martijn J."/>
            <person name="Lind A.E."/>
            <person name="van Eijk R."/>
            <person name="Schleper C."/>
            <person name="Guy L."/>
            <person name="Ettema T.J."/>
        </authorList>
    </citation>
    <scope>NUCLEOTIDE SEQUENCE</scope>
</reference>
<organism evidence="4">
    <name type="scientific">marine sediment metagenome</name>
    <dbReference type="NCBI Taxonomy" id="412755"/>
    <lineage>
        <taxon>unclassified sequences</taxon>
        <taxon>metagenomes</taxon>
        <taxon>ecological metagenomes</taxon>
    </lineage>
</organism>
<name>A0A0F9TYI8_9ZZZZ</name>
<dbReference type="Gene3D" id="1.10.443.10">
    <property type="entry name" value="Intergrase catalytic core"/>
    <property type="match status" value="1"/>
</dbReference>
<dbReference type="PROSITE" id="PS51898">
    <property type="entry name" value="TYR_RECOMBINASE"/>
    <property type="match status" value="1"/>
</dbReference>
<dbReference type="GO" id="GO:0003677">
    <property type="term" value="F:DNA binding"/>
    <property type="evidence" value="ECO:0007669"/>
    <property type="project" value="UniProtKB-KW"/>
</dbReference>
<dbReference type="InterPro" id="IPR013762">
    <property type="entry name" value="Integrase-like_cat_sf"/>
</dbReference>
<dbReference type="AlphaFoldDB" id="A0A0F9TYI8"/>